<protein>
    <submittedName>
        <fullName evidence="2">Uncharacterized protein</fullName>
    </submittedName>
</protein>
<dbReference type="RefSeq" id="WP_141926420.1">
    <property type="nucleotide sequence ID" value="NZ_CP041200.1"/>
</dbReference>
<evidence type="ECO:0000256" key="1">
    <source>
        <dbReference type="SAM" id="Phobius"/>
    </source>
</evidence>
<keyword evidence="1" id="KW-0812">Transmembrane</keyword>
<evidence type="ECO:0000313" key="3">
    <source>
        <dbReference type="Proteomes" id="UP000318231"/>
    </source>
</evidence>
<dbReference type="Proteomes" id="UP000318231">
    <property type="component" value="Chromosome"/>
</dbReference>
<feature type="transmembrane region" description="Helical" evidence="1">
    <location>
        <begin position="60"/>
        <end position="86"/>
    </location>
</feature>
<evidence type="ECO:0000313" key="2">
    <source>
        <dbReference type="EMBL" id="QDI65189.1"/>
    </source>
</evidence>
<keyword evidence="1" id="KW-0472">Membrane</keyword>
<dbReference type="EMBL" id="CP041200">
    <property type="protein sequence ID" value="QDI65189.1"/>
    <property type="molecule type" value="Genomic_DNA"/>
</dbReference>
<name>A0AAP9D7Q3_UREUR</name>
<keyword evidence="1" id="KW-1133">Transmembrane helix</keyword>
<proteinExistence type="predicted"/>
<dbReference type="AlphaFoldDB" id="A0AAP9D7Q3"/>
<sequence>MKIVLEELKEYLTNKLYFKYKFINIFISILLATWLISFIVSLILVLNYGYNNKLLNHQKCLTFAILTCISFLMLTITTVSFLWIIFHNSTASYLVLKINKYAPKKPIKKLPFLFFKLAYYSFSKKQKSQYSQKQIYEYLTSFNDYV</sequence>
<accession>A0AAP9D7Q3</accession>
<reference evidence="2 3" key="1">
    <citation type="submission" date="2019-07" db="EMBL/GenBank/DDBJ databases">
        <title>Comparative genomics of three clinical Ureaplasma species: analysis of their core genomes and virulence factors.</title>
        <authorList>
            <person name="Yang T."/>
            <person name="Zhang Y."/>
            <person name="Li X."/>
            <person name="Kong Y."/>
            <person name="Yu H."/>
            <person name="Ruan Z."/>
            <person name="Xie X."/>
            <person name="Zhang J."/>
        </authorList>
    </citation>
    <scope>NUCLEOTIDE SEQUENCE [LARGE SCALE GENOMIC DNA]</scope>
    <source>
        <strain evidence="2 3">132</strain>
    </source>
</reference>
<feature type="transmembrane region" description="Helical" evidence="1">
    <location>
        <begin position="22"/>
        <end position="48"/>
    </location>
</feature>
<gene>
    <name evidence="2" type="ORF">FJM05_03370</name>
</gene>
<organism evidence="2 3">
    <name type="scientific">Ureaplasma urealyticum</name>
    <name type="common">Ureaplasma urealyticum biotype 2</name>
    <dbReference type="NCBI Taxonomy" id="2130"/>
    <lineage>
        <taxon>Bacteria</taxon>
        <taxon>Bacillati</taxon>
        <taxon>Mycoplasmatota</taxon>
        <taxon>Mycoplasmoidales</taxon>
        <taxon>Mycoplasmoidaceae</taxon>
        <taxon>Ureaplasma</taxon>
    </lineage>
</organism>